<evidence type="ECO:0000313" key="11">
    <source>
        <dbReference type="EMBL" id="CRI51193.1"/>
    </source>
</evidence>
<dbReference type="EMBL" id="LN847229">
    <property type="protein sequence ID" value="CRI46639.1"/>
    <property type="molecule type" value="Genomic_DNA"/>
</dbReference>
<evidence type="ECO:0000313" key="13">
    <source>
        <dbReference type="EMBL" id="CRI72681.1"/>
    </source>
</evidence>
<dbReference type="Proteomes" id="UP000000583">
    <property type="component" value="Chromosome"/>
</dbReference>
<dbReference type="EMBL" id="LN847223">
    <property type="protein sequence ID" value="CRI45509.1"/>
    <property type="molecule type" value="Genomic_DNA"/>
</dbReference>
<dbReference type="GeneID" id="45051143"/>
<reference evidence="3" key="2">
    <citation type="submission" date="2015-05" db="EMBL/GenBank/DDBJ databases">
        <authorList>
            <person name="Rattei Thomas"/>
        </authorList>
    </citation>
    <scope>NUCLEOTIDE SEQUENCE</scope>
    <source>
        <strain evidence="3">CV15</strain>
        <strain evidence="4">CWL029c</strain>
        <strain evidence="5">GiD</strain>
        <strain evidence="6">H12</strain>
        <strain evidence="7">MUL2216</strain>
        <strain evidence="8">Panola</strain>
        <strain evidence="10">PB1</strain>
        <strain evidence="9">U1271</strain>
        <strain evidence="11">UZG1</strain>
        <strain evidence="12">Wien2</strain>
        <strain evidence="13">YK41</strain>
    </source>
</reference>
<feature type="compositionally biased region" description="Basic and acidic residues" evidence="1">
    <location>
        <begin position="28"/>
        <end position="48"/>
    </location>
</feature>
<dbReference type="SMR" id="Q9K201"/>
<evidence type="ECO:0000256" key="1">
    <source>
        <dbReference type="SAM" id="MobiDB-lite"/>
    </source>
</evidence>
<reference evidence="2 14" key="1">
    <citation type="journal article" date="2000" name="Nucleic Acids Res.">
        <title>Genome sequences of Chlamydia trachomatis MoPn and Chlamydia pneumoniae AR39.</title>
        <authorList>
            <person name="Read T.D."/>
            <person name="Brunham R.C."/>
            <person name="Shen C."/>
            <person name="Gill S.R."/>
            <person name="Heidelberg J.F."/>
            <person name="White O."/>
            <person name="Hickey E.K."/>
            <person name="Peterson J.D."/>
            <person name="Utterback T.R."/>
            <person name="Berry K.J."/>
            <person name="Bass S."/>
            <person name="Linher K.D."/>
            <person name="Weidman J.F."/>
            <person name="Khouri H.M."/>
            <person name="Craven B."/>
            <person name="Bowman C."/>
            <person name="Dodson R.J."/>
            <person name="Gwinn M.L."/>
            <person name="Nelson W.C."/>
            <person name="DeBoy R.T."/>
            <person name="Kolonay J.F."/>
            <person name="McClarty G."/>
            <person name="Salzberg S.L."/>
            <person name="Eisen J.A."/>
            <person name="Fraser C.M."/>
        </authorList>
    </citation>
    <scope>NUCLEOTIDE SEQUENCE [LARGE SCALE GENOMIC DNA]</scope>
    <source>
        <strain evidence="2 14">AR39</strain>
    </source>
</reference>
<dbReference type="PATRIC" id="fig|83558.13.peg.46"/>
<evidence type="ECO:0000313" key="6">
    <source>
        <dbReference type="EMBL" id="CRI43268.1"/>
    </source>
</evidence>
<proteinExistence type="predicted"/>
<dbReference type="eggNOG" id="COG1196">
    <property type="taxonomic scope" value="Bacteria"/>
</dbReference>
<dbReference type="KEGG" id="cpa:CP_0731"/>
<organism evidence="14">
    <name type="scientific">Chlamydia pneumoniae</name>
    <name type="common">Chlamydophila pneumoniae</name>
    <dbReference type="NCBI Taxonomy" id="83558"/>
    <lineage>
        <taxon>Bacteria</taxon>
        <taxon>Pseudomonadati</taxon>
        <taxon>Chlamydiota</taxon>
        <taxon>Chlamydiia</taxon>
        <taxon>Chlamydiales</taxon>
        <taxon>Chlamydiaceae</taxon>
        <taxon>Chlamydia/Chlamydophila group</taxon>
        <taxon>Chlamydia</taxon>
    </lineage>
</organism>
<evidence type="ECO:0000313" key="7">
    <source>
        <dbReference type="EMBL" id="CRI45509.1"/>
    </source>
</evidence>
<dbReference type="AlphaFoldDB" id="Q9K201"/>
<evidence type="ECO:0000313" key="4">
    <source>
        <dbReference type="EMBL" id="CRI39917.1"/>
    </source>
</evidence>
<evidence type="ECO:0000313" key="2">
    <source>
        <dbReference type="EMBL" id="AAF38536.1"/>
    </source>
</evidence>
<evidence type="ECO:0000313" key="12">
    <source>
        <dbReference type="EMBL" id="CRI52321.1"/>
    </source>
</evidence>
<name>Q9K201_CHLPN</name>
<evidence type="ECO:0000313" key="14">
    <source>
        <dbReference type="Proteomes" id="UP000000583"/>
    </source>
</evidence>
<dbReference type="EMBL" id="LN847245">
    <property type="protein sequence ID" value="CRI51193.1"/>
    <property type="molecule type" value="Genomic_DNA"/>
</dbReference>
<dbReference type="EMBL" id="LN847240">
    <property type="protein sequence ID" value="CRI50034.1"/>
    <property type="molecule type" value="Genomic_DNA"/>
</dbReference>
<dbReference type="EMBL" id="AE002161">
    <property type="protein sequence ID" value="AAF38536.1"/>
    <property type="molecule type" value="Genomic_DNA"/>
</dbReference>
<dbReference type="EMBL" id="LN849012">
    <property type="protein sequence ID" value="CRI72681.1"/>
    <property type="molecule type" value="Genomic_DNA"/>
</dbReference>
<evidence type="ECO:0000313" key="8">
    <source>
        <dbReference type="EMBL" id="CRI46639.1"/>
    </source>
</evidence>
<dbReference type="EMBL" id="LN847008">
    <property type="protein sequence ID" value="CRI41046.1"/>
    <property type="molecule type" value="Genomic_DNA"/>
</dbReference>
<sequence>MICAKLTAAQQRVAAFESIEVPEIPEAPEEKPSLLDKARSLFTREDRS</sequence>
<dbReference type="EMBL" id="LN847249">
    <property type="protein sequence ID" value="CRI52321.1"/>
    <property type="molecule type" value="Genomic_DNA"/>
</dbReference>
<protein>
    <submittedName>
        <fullName evidence="2">Uncharacterized protein</fullName>
    </submittedName>
</protein>
<evidence type="ECO:0000313" key="5">
    <source>
        <dbReference type="EMBL" id="CRI41046.1"/>
    </source>
</evidence>
<dbReference type="EMBL" id="LN846997">
    <property type="protein sequence ID" value="CRI37650.1"/>
    <property type="molecule type" value="Genomic_DNA"/>
</dbReference>
<dbReference type="EMBL" id="LN847242">
    <property type="protein sequence ID" value="CRI48935.1"/>
    <property type="molecule type" value="Genomic_DNA"/>
</dbReference>
<accession>Q9K201</accession>
<evidence type="ECO:0000313" key="9">
    <source>
        <dbReference type="EMBL" id="CRI48935.1"/>
    </source>
</evidence>
<dbReference type="PIR" id="G81543">
    <property type="entry name" value="G81543"/>
</dbReference>
<gene>
    <name evidence="2" type="ordered locus">CP_0731</name>
    <name evidence="3" type="ORF">BN1224_CV15_A_00460</name>
    <name evidence="5" type="ORF">BN1224_GiD_A_00470</name>
    <name evidence="6" type="ORF">BN1224_H12_AD_00290</name>
    <name evidence="7" type="ORF">BN1224_MUL2216_B_00350</name>
    <name evidence="8" type="ORF">BN1224_Panola_A_00450</name>
    <name evidence="10" type="ORF">BN1224_PB1_B_00360</name>
    <name evidence="9" type="ORF">BN1224_U1271_A_00450</name>
    <name evidence="11" type="ORF">BN1224_UZG1_A_00480</name>
    <name evidence="12" type="ORF">BN1224_Wien2_B_00320</name>
    <name evidence="13" type="ORF">BN1224_YK41_AC_00030</name>
    <name evidence="4" type="ORF">CWL029c_A_00480</name>
</gene>
<evidence type="ECO:0000313" key="10">
    <source>
        <dbReference type="EMBL" id="CRI50034.1"/>
    </source>
</evidence>
<evidence type="ECO:0000313" key="3">
    <source>
        <dbReference type="EMBL" id="CRI37650.1"/>
    </source>
</evidence>
<dbReference type="RefSeq" id="WP_010892160.1">
    <property type="nucleotide sequence ID" value="NZ_CP160064.1"/>
</dbReference>
<dbReference type="EMBL" id="LN847001">
    <property type="protein sequence ID" value="CRI39917.1"/>
    <property type="molecule type" value="Genomic_DNA"/>
</dbReference>
<dbReference type="EMBL" id="LN847095">
    <property type="protein sequence ID" value="CRI43268.1"/>
    <property type="molecule type" value="Genomic_DNA"/>
</dbReference>
<feature type="region of interest" description="Disordered" evidence="1">
    <location>
        <begin position="25"/>
        <end position="48"/>
    </location>
</feature>